<proteinExistence type="predicted"/>
<name>J1JFV7_9HYPH</name>
<dbReference type="AlphaFoldDB" id="J1JFV7"/>
<dbReference type="RefSeq" id="WP_007347820.1">
    <property type="nucleotide sequence ID" value="NZ_CALY02000053.1"/>
</dbReference>
<dbReference type="HOGENOM" id="CLU_082005_0_0_5"/>
<comment type="caution">
    <text evidence="1">The sequence shown here is derived from an EMBL/GenBank/DDBJ whole genome shotgun (WGS) entry which is preliminary data.</text>
</comment>
<dbReference type="OrthoDB" id="7923219at2"/>
<accession>J1JFV7</accession>
<evidence type="ECO:0000313" key="2">
    <source>
        <dbReference type="Proteomes" id="UP000001077"/>
    </source>
</evidence>
<reference evidence="1 2" key="1">
    <citation type="submission" date="2012-03" db="EMBL/GenBank/DDBJ databases">
        <title>The Genome Sequence of Bartonella rattimassiliensis 15908.</title>
        <authorList>
            <consortium name="The Broad Institute Genome Sequencing Platform"/>
            <consortium name="The Broad Institute Genome Sequencing Center for Infectious Disease"/>
            <person name="Feldgarden M."/>
            <person name="Kirby J."/>
            <person name="Kosoy M."/>
            <person name="Birtles R."/>
            <person name="Probert W.S."/>
            <person name="Chiaraviglio L."/>
            <person name="Young S.K."/>
            <person name="Zeng Q."/>
            <person name="Gargeya S."/>
            <person name="Fitzgerald M."/>
            <person name="Haas B."/>
            <person name="Abouelleil A."/>
            <person name="Alvarado L."/>
            <person name="Arachchi H.M."/>
            <person name="Berlin A."/>
            <person name="Chapman S.B."/>
            <person name="Gearin G."/>
            <person name="Goldberg J."/>
            <person name="Griggs A."/>
            <person name="Gujja S."/>
            <person name="Hansen M."/>
            <person name="Heiman D."/>
            <person name="Howarth C."/>
            <person name="Larimer J."/>
            <person name="Lui A."/>
            <person name="MacDonald P.J.P."/>
            <person name="McCowen C."/>
            <person name="Montmayeur A."/>
            <person name="Murphy C."/>
            <person name="Neiman D."/>
            <person name="Pearson M."/>
            <person name="Priest M."/>
            <person name="Roberts A."/>
            <person name="Saif S."/>
            <person name="Shea T."/>
            <person name="Sisk P."/>
            <person name="Stolte C."/>
            <person name="Sykes S."/>
            <person name="Wortman J."/>
            <person name="Nusbaum C."/>
            <person name="Birren B."/>
        </authorList>
    </citation>
    <scope>NUCLEOTIDE SEQUENCE [LARGE SCALE GENOMIC DNA]</scope>
    <source>
        <strain evidence="1 2">15908</strain>
    </source>
</reference>
<dbReference type="EMBL" id="AILY01000054">
    <property type="protein sequence ID" value="EJF83005.1"/>
    <property type="molecule type" value="Genomic_DNA"/>
</dbReference>
<evidence type="ECO:0000313" key="1">
    <source>
        <dbReference type="EMBL" id="EJF83005.1"/>
    </source>
</evidence>
<keyword evidence="2" id="KW-1185">Reference proteome</keyword>
<dbReference type="Proteomes" id="UP000001077">
    <property type="component" value="Unassembled WGS sequence"/>
</dbReference>
<gene>
    <name evidence="1" type="ORF">MCY_01526</name>
</gene>
<sequence>MRIILFCSLILLCGYYIGTFVLKETSGFKPVPISAFSKSQVITSEEYDKLYEQYVNEQYHYDLYNKRLEIAKVYVESKEYGVYHVINRDLIVLVPENIKHIHAKIVWCACLADLLQNIYNERFPALSLSTYVQVLRSNYNWKENDFIWAKNLVINSKDPMLKYAQMLFDYEIFSYQILALINEISRAEKLERDKSNKEKNYGARRLREYPKFCNEIGHVYHIMMPDQYR</sequence>
<organism evidence="1 2">
    <name type="scientific">Bartonella rattimassiliensis 15908</name>
    <dbReference type="NCBI Taxonomy" id="1094556"/>
    <lineage>
        <taxon>Bacteria</taxon>
        <taxon>Pseudomonadati</taxon>
        <taxon>Pseudomonadota</taxon>
        <taxon>Alphaproteobacteria</taxon>
        <taxon>Hyphomicrobiales</taxon>
        <taxon>Bartonellaceae</taxon>
        <taxon>Bartonella</taxon>
    </lineage>
</organism>
<dbReference type="PATRIC" id="fig|1094556.3.peg.1729"/>
<protein>
    <submittedName>
        <fullName evidence="1">Uncharacterized protein</fullName>
    </submittedName>
</protein>